<feature type="domain" description="CPAF-like PDZ" evidence="2">
    <location>
        <begin position="160"/>
        <end position="282"/>
    </location>
</feature>
<keyword evidence="4" id="KW-1185">Reference proteome</keyword>
<dbReference type="InterPro" id="IPR029045">
    <property type="entry name" value="ClpP/crotonase-like_dom_sf"/>
</dbReference>
<dbReference type="EMBL" id="CAUWAG010000006">
    <property type="protein sequence ID" value="CAJ2504558.1"/>
    <property type="molecule type" value="Genomic_DNA"/>
</dbReference>
<evidence type="ECO:0000256" key="1">
    <source>
        <dbReference type="SAM" id="SignalP"/>
    </source>
</evidence>
<dbReference type="PANTHER" id="PTHR37049:SF4">
    <property type="entry name" value="RHODANESE DOMAIN-CONTAINING PROTEIN"/>
    <property type="match status" value="1"/>
</dbReference>
<keyword evidence="1" id="KW-0732">Signal</keyword>
<dbReference type="InterPro" id="IPR056186">
    <property type="entry name" value="PDZ_CPAF-rel"/>
</dbReference>
<organism evidence="3 4">
    <name type="scientific">Anthostomella pinea</name>
    <dbReference type="NCBI Taxonomy" id="933095"/>
    <lineage>
        <taxon>Eukaryota</taxon>
        <taxon>Fungi</taxon>
        <taxon>Dikarya</taxon>
        <taxon>Ascomycota</taxon>
        <taxon>Pezizomycotina</taxon>
        <taxon>Sordariomycetes</taxon>
        <taxon>Xylariomycetidae</taxon>
        <taxon>Xylariales</taxon>
        <taxon>Xylariaceae</taxon>
        <taxon>Anthostomella</taxon>
    </lineage>
</organism>
<feature type="signal peptide" evidence="1">
    <location>
        <begin position="1"/>
        <end position="20"/>
    </location>
</feature>
<dbReference type="SUPFAM" id="SSF52096">
    <property type="entry name" value="ClpP/crotonase"/>
    <property type="match status" value="1"/>
</dbReference>
<dbReference type="Pfam" id="PF23658">
    <property type="entry name" value="PDZ_CPAF_rel"/>
    <property type="match status" value="1"/>
</dbReference>
<dbReference type="PANTHER" id="PTHR37049">
    <property type="entry name" value="PEPTIDASE S41 FAMILY PROTEIN"/>
    <property type="match status" value="1"/>
</dbReference>
<name>A0AAI8YEQ3_9PEZI</name>
<evidence type="ECO:0000259" key="2">
    <source>
        <dbReference type="Pfam" id="PF23658"/>
    </source>
</evidence>
<evidence type="ECO:0000313" key="4">
    <source>
        <dbReference type="Proteomes" id="UP001295740"/>
    </source>
</evidence>
<comment type="caution">
    <text evidence="3">The sequence shown here is derived from an EMBL/GenBank/DDBJ whole genome shotgun (WGS) entry which is preliminary data.</text>
</comment>
<dbReference type="Proteomes" id="UP001295740">
    <property type="component" value="Unassembled WGS sequence"/>
</dbReference>
<dbReference type="Gene3D" id="3.90.226.10">
    <property type="entry name" value="2-enoyl-CoA Hydratase, Chain A, domain 1"/>
    <property type="match status" value="1"/>
</dbReference>
<evidence type="ECO:0000313" key="3">
    <source>
        <dbReference type="EMBL" id="CAJ2504558.1"/>
    </source>
</evidence>
<accession>A0AAI8YEQ3</accession>
<reference evidence="3" key="1">
    <citation type="submission" date="2023-10" db="EMBL/GenBank/DDBJ databases">
        <authorList>
            <person name="Hackl T."/>
        </authorList>
    </citation>
    <scope>NUCLEOTIDE SEQUENCE</scope>
</reference>
<gene>
    <name evidence="3" type="ORF">KHLLAP_LOCUS5026</name>
</gene>
<dbReference type="InterPro" id="IPR052766">
    <property type="entry name" value="S41A_metabolite_peptidase"/>
</dbReference>
<proteinExistence type="predicted"/>
<dbReference type="AlphaFoldDB" id="A0AAI8YEQ3"/>
<feature type="chain" id="PRO_5042551214" evidence="1">
    <location>
        <begin position="21"/>
        <end position="738"/>
    </location>
</feature>
<sequence length="738" mass="79575">MKFSAVGAVALAGIVDLVAAQNNTTTTPTGTPTEACAVVSSAWAAQLDATATPTVEASIAYECLNSVPIDKDGALQFIDEMAPYIEWQSDTAFKKSPPKDYFYPGYDIWAVIAEVRAGIEAGEYASEYAWQVDLYKKLFGQGHDGHFVVYPDALSAAIEWARPYALISISEEGPAGSAPVIKVYEDVVSSPDTASVVTLINGVDAATYIQDWVVQVTSNQDVDAAYNSMFFTKAFAAELANLGYFQSGGRVRYVYPGEVTSFTFENGTSLEVSNLARLKGSWTGVVDGPSFFTKFCPGAASNAPLTSATTATATATAAAATATVEGYPEPVIISSDGIISGYFVDEPGFEDVAVIAMLSFSPDDPVEFQHVAQDFFAACVTAGKTKLVVDVQANGGGYIFSGYDLFRQLFPDFVQEGLGRWRDSDGFLAVSDVYSSNTADFDADTASVDTILMYESVYNWRYDLNITNEHFTSYEDKFGPVQHLGDNYTNLMQWDFNDPLNTINATFGFGTDITGYRSRANFTRPFGGPENIVLLLDGYCASTCTLFSQFAKEAGVQSIAMGGRPSKAGLIQGVGGVKGSQSYGYVDVKSAADLALAYTDDAALVEVLSNYTDYVVDRSTAASLNVKDEILRAHIDDGTPAQFVAEYSDCRLWWTVAIHESATALWKAAASAAFKGGDCAYGSIDYAANTTKKGLSRPGLFSKPRYTLLTKRLDSVQKREAVQKSPFFLANQYMKVVD</sequence>
<protein>
    <submittedName>
        <fullName evidence="3">Uu.00g119520.m01.CDS01</fullName>
    </submittedName>
</protein>